<reference evidence="1" key="1">
    <citation type="submission" date="2023-05" db="EMBL/GenBank/DDBJ databases">
        <title>Nepenthes gracilis genome sequencing.</title>
        <authorList>
            <person name="Fukushima K."/>
        </authorList>
    </citation>
    <scope>NUCLEOTIDE SEQUENCE</scope>
    <source>
        <strain evidence="1">SING2019-196</strain>
    </source>
</reference>
<evidence type="ECO:0000313" key="2">
    <source>
        <dbReference type="Proteomes" id="UP001279734"/>
    </source>
</evidence>
<keyword evidence="2" id="KW-1185">Reference proteome</keyword>
<evidence type="ECO:0000313" key="1">
    <source>
        <dbReference type="EMBL" id="GMH02038.1"/>
    </source>
</evidence>
<dbReference type="AlphaFoldDB" id="A0AAD3XEB6"/>
<proteinExistence type="predicted"/>
<accession>A0AAD3XEB6</accession>
<organism evidence="1 2">
    <name type="scientific">Nepenthes gracilis</name>
    <name type="common">Slender pitcher plant</name>
    <dbReference type="NCBI Taxonomy" id="150966"/>
    <lineage>
        <taxon>Eukaryota</taxon>
        <taxon>Viridiplantae</taxon>
        <taxon>Streptophyta</taxon>
        <taxon>Embryophyta</taxon>
        <taxon>Tracheophyta</taxon>
        <taxon>Spermatophyta</taxon>
        <taxon>Magnoliopsida</taxon>
        <taxon>eudicotyledons</taxon>
        <taxon>Gunneridae</taxon>
        <taxon>Pentapetalae</taxon>
        <taxon>Caryophyllales</taxon>
        <taxon>Nepenthaceae</taxon>
        <taxon>Nepenthes</taxon>
    </lineage>
</organism>
<dbReference type="Proteomes" id="UP001279734">
    <property type="component" value="Unassembled WGS sequence"/>
</dbReference>
<dbReference type="EMBL" id="BSYO01000003">
    <property type="protein sequence ID" value="GMH02038.1"/>
    <property type="molecule type" value="Genomic_DNA"/>
</dbReference>
<comment type="caution">
    <text evidence="1">The sequence shown here is derived from an EMBL/GenBank/DDBJ whole genome shotgun (WGS) entry which is preliminary data.</text>
</comment>
<sequence length="186" mass="19747">MERLNYARVCVEIARGAQLPSIVRLKSDVDIEIPSVDIVVSYHGKPVQPVKSRSAILGSKSAVVNSVSPILNDVSWLNSSAEDLRVPVGVAQVTTSLLPSSPPSVGVGQELGVVDQELQVVRFAPEILSTEALSYASRCRKMAPCSDIRHPLVSRISILGPKDSLVAPLEAIPVLASSPLPPEDAP</sequence>
<protein>
    <submittedName>
        <fullName evidence="1">Uncharacterized protein</fullName>
    </submittedName>
</protein>
<name>A0AAD3XEB6_NEPGR</name>
<gene>
    <name evidence="1" type="ORF">Nepgr_003877</name>
</gene>